<evidence type="ECO:0000259" key="6">
    <source>
        <dbReference type="PROSITE" id="PS50977"/>
    </source>
</evidence>
<sequence length="428" mass="46596">MSAGSSATAETPPRPDVPTIGAPGRAPTRRYEARRNAILASAVQELNHRGLRGMTLGEVAARLDLVPTGVIYYFKNKEELASACYMRALDRFEALITDGLSETLPQAKVERFIRAFFDFKREAEEGTAERIAIFSDVRTLNAAAVNERYVEMFRHLRRLLDGPGATRLPRLHRNARAHLLLSETTWAPAWLRDFELADYCRAAARMSAILTEGLAAPGAAWPTPRKLDLTHADDPDADASSELFLRAATELINAEGYHGASVERISARLNVSKGAFYHHNETKDELVVACFQRAFDIMWRAIRAAEQGGVCGLEVLVSFSAALVEHQLGGGAPLLRTSALVTVPESIRPALMAKFDRLSRRFASILSDGIADGSIRPVDVNVGAELITGMINAAAELHDFAPGLTPEAATDHYVRPLFEGLLSAPAGA</sequence>
<keyword evidence="8" id="KW-1185">Reference proteome</keyword>
<evidence type="ECO:0000256" key="5">
    <source>
        <dbReference type="SAM" id="MobiDB-lite"/>
    </source>
</evidence>
<dbReference type="Pfam" id="PF00440">
    <property type="entry name" value="TetR_N"/>
    <property type="match status" value="2"/>
</dbReference>
<evidence type="ECO:0000313" key="8">
    <source>
        <dbReference type="Proteomes" id="UP000249254"/>
    </source>
</evidence>
<dbReference type="InterPro" id="IPR050109">
    <property type="entry name" value="HTH-type_TetR-like_transc_reg"/>
</dbReference>
<dbReference type="EMBL" id="QFYQ01000001">
    <property type="protein sequence ID" value="RAK55939.1"/>
    <property type="molecule type" value="Genomic_DNA"/>
</dbReference>
<dbReference type="PRINTS" id="PR00455">
    <property type="entry name" value="HTHTETR"/>
</dbReference>
<gene>
    <name evidence="7" type="ORF">DJ017_16195</name>
</gene>
<feature type="DNA-binding region" description="H-T-H motif" evidence="4">
    <location>
        <begin position="55"/>
        <end position="74"/>
    </location>
</feature>
<comment type="caution">
    <text evidence="7">The sequence shown here is derived from an EMBL/GenBank/DDBJ whole genome shotgun (WGS) entry which is preliminary data.</text>
</comment>
<dbReference type="GO" id="GO:0000976">
    <property type="term" value="F:transcription cis-regulatory region binding"/>
    <property type="evidence" value="ECO:0007669"/>
    <property type="project" value="TreeGrafter"/>
</dbReference>
<feature type="DNA-binding region" description="H-T-H motif" evidence="4">
    <location>
        <begin position="261"/>
        <end position="280"/>
    </location>
</feature>
<evidence type="ECO:0000256" key="4">
    <source>
        <dbReference type="PROSITE-ProRule" id="PRU00335"/>
    </source>
</evidence>
<dbReference type="GO" id="GO:0003700">
    <property type="term" value="F:DNA-binding transcription factor activity"/>
    <property type="evidence" value="ECO:0007669"/>
    <property type="project" value="TreeGrafter"/>
</dbReference>
<dbReference type="InterPro" id="IPR001647">
    <property type="entry name" value="HTH_TetR"/>
</dbReference>
<dbReference type="Proteomes" id="UP000249254">
    <property type="component" value="Unassembled WGS sequence"/>
</dbReference>
<dbReference type="RefSeq" id="WP_111529687.1">
    <property type="nucleotide sequence ID" value="NZ_JBHRSG010000003.1"/>
</dbReference>
<keyword evidence="3" id="KW-0804">Transcription</keyword>
<dbReference type="Gene3D" id="1.10.357.10">
    <property type="entry name" value="Tetracycline Repressor, domain 2"/>
    <property type="match status" value="2"/>
</dbReference>
<keyword evidence="1" id="KW-0805">Transcription regulation</keyword>
<evidence type="ECO:0000256" key="3">
    <source>
        <dbReference type="ARBA" id="ARBA00023163"/>
    </source>
</evidence>
<dbReference type="InterPro" id="IPR036271">
    <property type="entry name" value="Tet_transcr_reg_TetR-rel_C_sf"/>
</dbReference>
<dbReference type="Gene3D" id="1.10.10.60">
    <property type="entry name" value="Homeodomain-like"/>
    <property type="match status" value="2"/>
</dbReference>
<dbReference type="OrthoDB" id="9811084at2"/>
<dbReference type="PANTHER" id="PTHR30055">
    <property type="entry name" value="HTH-TYPE TRANSCRIPTIONAL REGULATOR RUTR"/>
    <property type="match status" value="1"/>
</dbReference>
<dbReference type="SUPFAM" id="SSF46689">
    <property type="entry name" value="Homeodomain-like"/>
    <property type="match status" value="2"/>
</dbReference>
<evidence type="ECO:0000313" key="7">
    <source>
        <dbReference type="EMBL" id="RAK55939.1"/>
    </source>
</evidence>
<protein>
    <submittedName>
        <fullName evidence="7">TetR/AcrR family transcriptional regulator</fullName>
    </submittedName>
</protein>
<evidence type="ECO:0000256" key="1">
    <source>
        <dbReference type="ARBA" id="ARBA00023015"/>
    </source>
</evidence>
<dbReference type="Pfam" id="PF17932">
    <property type="entry name" value="TetR_C_24"/>
    <property type="match status" value="1"/>
</dbReference>
<name>A0A328AN08_9CAUL</name>
<feature type="region of interest" description="Disordered" evidence="5">
    <location>
        <begin position="1"/>
        <end position="26"/>
    </location>
</feature>
<dbReference type="InterPro" id="IPR041490">
    <property type="entry name" value="KstR2_TetR_C"/>
</dbReference>
<dbReference type="PROSITE" id="PS50977">
    <property type="entry name" value="HTH_TETR_2"/>
    <property type="match status" value="2"/>
</dbReference>
<dbReference type="PANTHER" id="PTHR30055:SF234">
    <property type="entry name" value="HTH-TYPE TRANSCRIPTIONAL REGULATOR BETI"/>
    <property type="match status" value="1"/>
</dbReference>
<feature type="domain" description="HTH tetR-type" evidence="6">
    <location>
        <begin position="32"/>
        <end position="92"/>
    </location>
</feature>
<proteinExistence type="predicted"/>
<accession>A0A328AN08</accession>
<evidence type="ECO:0000256" key="2">
    <source>
        <dbReference type="ARBA" id="ARBA00023125"/>
    </source>
</evidence>
<dbReference type="SUPFAM" id="SSF48498">
    <property type="entry name" value="Tetracyclin repressor-like, C-terminal domain"/>
    <property type="match status" value="1"/>
</dbReference>
<keyword evidence="2 4" id="KW-0238">DNA-binding</keyword>
<dbReference type="AlphaFoldDB" id="A0A328AN08"/>
<organism evidence="7 8">
    <name type="scientific">Phenylobacterium soli</name>
    <dbReference type="NCBI Taxonomy" id="2170551"/>
    <lineage>
        <taxon>Bacteria</taxon>
        <taxon>Pseudomonadati</taxon>
        <taxon>Pseudomonadota</taxon>
        <taxon>Alphaproteobacteria</taxon>
        <taxon>Caulobacterales</taxon>
        <taxon>Caulobacteraceae</taxon>
        <taxon>Phenylobacterium</taxon>
    </lineage>
</organism>
<dbReference type="InterPro" id="IPR009057">
    <property type="entry name" value="Homeodomain-like_sf"/>
</dbReference>
<reference evidence="8" key="1">
    <citation type="submission" date="2018-05" db="EMBL/GenBank/DDBJ databases">
        <authorList>
            <person name="Li X."/>
        </authorList>
    </citation>
    <scope>NUCLEOTIDE SEQUENCE [LARGE SCALE GENOMIC DNA]</scope>
    <source>
        <strain evidence="8">LX32</strain>
    </source>
</reference>
<feature type="domain" description="HTH tetR-type" evidence="6">
    <location>
        <begin position="238"/>
        <end position="298"/>
    </location>
</feature>